<dbReference type="Proteomes" id="UP000596035">
    <property type="component" value="Chromosome"/>
</dbReference>
<evidence type="ECO:0000313" key="3">
    <source>
        <dbReference type="Proteomes" id="UP000196710"/>
    </source>
</evidence>
<dbReference type="KEGG" id="amur:ADH66_08410"/>
<evidence type="ECO:0000313" key="1">
    <source>
        <dbReference type="EMBL" id="ASB40681.1"/>
    </source>
</evidence>
<evidence type="ECO:0008006" key="5">
    <source>
        <dbReference type="Google" id="ProtNLM"/>
    </source>
</evidence>
<dbReference type="EMBL" id="CP021422">
    <property type="protein sequence ID" value="ASB40681.1"/>
    <property type="molecule type" value="Genomic_DNA"/>
</dbReference>
<proteinExistence type="predicted"/>
<name>A0A1Z2XQK3_9FIRM</name>
<evidence type="ECO:0000313" key="2">
    <source>
        <dbReference type="EMBL" id="QQR29958.1"/>
    </source>
</evidence>
<dbReference type="EMBL" id="CP065321">
    <property type="protein sequence ID" value="QQR29958.1"/>
    <property type="molecule type" value="Genomic_DNA"/>
</dbReference>
<accession>A0A1Z2XQK3</accession>
<dbReference type="RefSeq" id="WP_066533560.1">
    <property type="nucleotide sequence ID" value="NZ_CP021422.1"/>
</dbReference>
<sequence>MKKRVIKIATIVLIIIAAAGMIARANSVSLSLALGGYKGDAVVIEEGVNYTQSPVRWRVFLAEKDGVNRLALMEQGFLGFWGLPRAADGLEGKYEDLEYITVSSAPAYGFQYGYDPFDMSDTMTHTENWKFAPVQIGRSDWFYHGTNAEYTVTVPEESLPVDSTLQIYQAGPEYVLHLCQYCKGDGAFDGGFEDIYRALLDNGSLKTE</sequence>
<reference evidence="1" key="1">
    <citation type="journal article" date="2017" name="Genome Announc.">
        <title>High-Quality Whole-Genome Sequences of the Oligo-Mouse-Microbiota Bacterial Community.</title>
        <authorList>
            <person name="Garzetti D."/>
            <person name="Brugiroux S."/>
            <person name="Bunk B."/>
            <person name="Pukall R."/>
            <person name="McCoy K.D."/>
            <person name="Macpherson A.J."/>
            <person name="Stecher B."/>
        </authorList>
    </citation>
    <scope>NUCLEOTIDE SEQUENCE</scope>
    <source>
        <strain evidence="1">KB18</strain>
    </source>
</reference>
<organism evidence="2 4">
    <name type="scientific">Acutalibacter muris</name>
    <dbReference type="NCBI Taxonomy" id="1796620"/>
    <lineage>
        <taxon>Bacteria</taxon>
        <taxon>Bacillati</taxon>
        <taxon>Bacillota</taxon>
        <taxon>Clostridia</taxon>
        <taxon>Eubacteriales</taxon>
        <taxon>Acutalibacteraceae</taxon>
        <taxon>Acutalibacter</taxon>
    </lineage>
</organism>
<protein>
    <recommendedName>
        <fullName evidence="5">DUF4367 domain-containing protein</fullName>
    </recommendedName>
</protein>
<gene>
    <name evidence="1" type="ORF">ADH66_08410</name>
    <name evidence="2" type="ORF">I5Q82_18450</name>
</gene>
<reference evidence="2 4" key="3">
    <citation type="submission" date="2020-11" db="EMBL/GenBank/DDBJ databases">
        <title>Closed and high quality bacterial genomes of the OMM12 community.</title>
        <authorList>
            <person name="Marbouty M."/>
            <person name="Lamy-Besnier Q."/>
            <person name="Debarbieux L."/>
            <person name="Koszul R."/>
        </authorList>
    </citation>
    <scope>NUCLEOTIDE SEQUENCE [LARGE SCALE GENOMIC DNA]</scope>
    <source>
        <strain evidence="2 4">KB18</strain>
    </source>
</reference>
<evidence type="ECO:0000313" key="4">
    <source>
        <dbReference type="Proteomes" id="UP000596035"/>
    </source>
</evidence>
<reference evidence="3" key="2">
    <citation type="submission" date="2017-05" db="EMBL/GenBank/DDBJ databases">
        <title>Improved OligoMM genomes.</title>
        <authorList>
            <person name="Garzetti D."/>
        </authorList>
    </citation>
    <scope>NUCLEOTIDE SEQUENCE [LARGE SCALE GENOMIC DNA]</scope>
    <source>
        <strain evidence="3">KB18</strain>
    </source>
</reference>
<dbReference type="Proteomes" id="UP000196710">
    <property type="component" value="Chromosome"/>
</dbReference>
<dbReference type="AlphaFoldDB" id="A0A1Z2XQK3"/>
<keyword evidence="3" id="KW-1185">Reference proteome</keyword>